<reference evidence="1 2" key="1">
    <citation type="submission" date="2014-12" db="EMBL/GenBank/DDBJ databases">
        <title>16Stimator: statistical estimation of ribosomal gene copy numbers from draft genome assemblies.</title>
        <authorList>
            <person name="Perisin M.A."/>
            <person name="Vetter M."/>
            <person name="Gilbert J.A."/>
            <person name="Bergelson J."/>
        </authorList>
    </citation>
    <scope>NUCLEOTIDE SEQUENCE [LARGE SCALE GENOMIC DNA]</scope>
    <source>
        <strain evidence="1 2">MEJ076</strain>
    </source>
</reference>
<dbReference type="PIRSF" id="PIRSF020680">
    <property type="entry name" value="PhnH"/>
    <property type="match status" value="1"/>
</dbReference>
<dbReference type="OrthoDB" id="9814509at2"/>
<proteinExistence type="predicted"/>
<dbReference type="Proteomes" id="UP000035017">
    <property type="component" value="Unassembled WGS sequence"/>
</dbReference>
<name>A0A0D0KQH0_AGRTU</name>
<comment type="caution">
    <text evidence="1">The sequence shown here is derived from an EMBL/GenBank/DDBJ whole genome shotgun (WGS) entry which is preliminary data.</text>
</comment>
<sequence length="198" mass="21055">MQDAVFDGGFADPVFASQDIFRAVMDAMSRPGTMVDLGLRATGPYPLNSAASAILLTLADYDTPVWFEASSDVREAAAWLTFQTGAVIAPDAGKASFVVLSEMSDTTRWQAFPRGTMAYPDRSATLLLPVQSLVGGATLQLSGPGIETICEIAPSGLPERFTEVMKTNAASYPLGFDVILVCDAKAVALPRTTRIREA</sequence>
<protein>
    <recommendedName>
        <fullName evidence="3">Phosphonate C-P lyase system protein PhnH</fullName>
    </recommendedName>
</protein>
<accession>A0A0D0KQH0</accession>
<dbReference type="SUPFAM" id="SSF159709">
    <property type="entry name" value="PhnH-like"/>
    <property type="match status" value="1"/>
</dbReference>
<gene>
    <name evidence="1" type="ORF">RU07_17150</name>
</gene>
<evidence type="ECO:0000313" key="2">
    <source>
        <dbReference type="Proteomes" id="UP000035017"/>
    </source>
</evidence>
<dbReference type="InterPro" id="IPR038058">
    <property type="entry name" value="PhnH-like_sp"/>
</dbReference>
<dbReference type="AlphaFoldDB" id="A0A0D0KQH0"/>
<dbReference type="NCBIfam" id="TIGR03292">
    <property type="entry name" value="PhnH_redo"/>
    <property type="match status" value="1"/>
</dbReference>
<dbReference type="EMBL" id="JXQV01000021">
    <property type="protein sequence ID" value="KIQ00295.1"/>
    <property type="molecule type" value="Genomic_DNA"/>
</dbReference>
<evidence type="ECO:0000313" key="1">
    <source>
        <dbReference type="EMBL" id="KIQ00295.1"/>
    </source>
</evidence>
<organism evidence="1 2">
    <name type="scientific">Agrobacterium tumefaciens</name>
    <dbReference type="NCBI Taxonomy" id="358"/>
    <lineage>
        <taxon>Bacteria</taxon>
        <taxon>Pseudomonadati</taxon>
        <taxon>Pseudomonadota</taxon>
        <taxon>Alphaproteobacteria</taxon>
        <taxon>Hyphomicrobiales</taxon>
        <taxon>Rhizobiaceae</taxon>
        <taxon>Rhizobium/Agrobacterium group</taxon>
        <taxon>Agrobacterium</taxon>
        <taxon>Agrobacterium tumefaciens complex</taxon>
    </lineage>
</organism>
<dbReference type="GO" id="GO:0019634">
    <property type="term" value="P:organic phosphonate metabolic process"/>
    <property type="evidence" value="ECO:0007669"/>
    <property type="project" value="InterPro"/>
</dbReference>
<dbReference type="Pfam" id="PF05845">
    <property type="entry name" value="PhnH"/>
    <property type="match status" value="1"/>
</dbReference>
<evidence type="ECO:0008006" key="3">
    <source>
        <dbReference type="Google" id="ProtNLM"/>
    </source>
</evidence>
<dbReference type="Gene3D" id="3.40.50.11310">
    <property type="entry name" value="Bacterial phosphonate metabolism protein PhnH"/>
    <property type="match status" value="1"/>
</dbReference>
<dbReference type="InterPro" id="IPR008772">
    <property type="entry name" value="Phosphonate_metab_PhnH"/>
</dbReference>